<dbReference type="Pfam" id="PF01851">
    <property type="entry name" value="PC_rep"/>
    <property type="match status" value="1"/>
</dbReference>
<keyword evidence="2" id="KW-0647">Proteasome</keyword>
<dbReference type="GO" id="GO:0043161">
    <property type="term" value="P:proteasome-mediated ubiquitin-dependent protein catabolic process"/>
    <property type="evidence" value="ECO:0007669"/>
    <property type="project" value="TreeGrafter"/>
</dbReference>
<keyword evidence="1" id="KW-0677">Repeat</keyword>
<feature type="compositionally biased region" description="Basic and acidic residues" evidence="3">
    <location>
        <begin position="164"/>
        <end position="228"/>
    </location>
</feature>
<dbReference type="Pfam" id="PF18004">
    <property type="entry name" value="RPN2_C"/>
    <property type="match status" value="1"/>
</dbReference>
<evidence type="ECO:0000259" key="4">
    <source>
        <dbReference type="Pfam" id="PF18004"/>
    </source>
</evidence>
<dbReference type="PANTHER" id="PTHR10943:SF2">
    <property type="entry name" value="26S PROTEASOME NON-ATPASE REGULATORY SUBUNIT 1"/>
    <property type="match status" value="1"/>
</dbReference>
<dbReference type="PANTHER" id="PTHR10943">
    <property type="entry name" value="26S PROTEASOME NON-ATPASE REGULATORY SUBUNIT"/>
    <property type="match status" value="1"/>
</dbReference>
<dbReference type="eggNOG" id="KOG2062">
    <property type="taxonomic scope" value="Eukaryota"/>
</dbReference>
<dbReference type="Gene3D" id="1.25.10.10">
    <property type="entry name" value="Leucine-rich Repeat Variant"/>
    <property type="match status" value="1"/>
</dbReference>
<feature type="region of interest" description="Disordered" evidence="3">
    <location>
        <begin position="285"/>
        <end position="310"/>
    </location>
</feature>
<reference evidence="6" key="1">
    <citation type="submission" date="2011-05" db="EMBL/GenBank/DDBJ databases">
        <authorList>
            <person name="Richards S.R."/>
            <person name="Qu J."/>
            <person name="Jiang H."/>
            <person name="Jhangiani S.N."/>
            <person name="Agravi P."/>
            <person name="Goodspeed R."/>
            <person name="Gross S."/>
            <person name="Mandapat C."/>
            <person name="Jackson L."/>
            <person name="Mathew T."/>
            <person name="Pu L."/>
            <person name="Thornton R."/>
            <person name="Saada N."/>
            <person name="Wilczek-Boney K.B."/>
            <person name="Lee S."/>
            <person name="Kovar C."/>
            <person name="Wu Y."/>
            <person name="Scherer S.E."/>
            <person name="Worley K.C."/>
            <person name="Muzny D.M."/>
            <person name="Gibbs R."/>
        </authorList>
    </citation>
    <scope>NUCLEOTIDE SEQUENCE</scope>
    <source>
        <strain evidence="6">Brora</strain>
    </source>
</reference>
<dbReference type="GO" id="GO:0008540">
    <property type="term" value="C:proteasome regulatory particle, base subcomplex"/>
    <property type="evidence" value="ECO:0007669"/>
    <property type="project" value="TreeGrafter"/>
</dbReference>
<dbReference type="InterPro" id="IPR002015">
    <property type="entry name" value="Proteasome/cyclosome_rpt"/>
</dbReference>
<dbReference type="AlphaFoldDB" id="T1J564"/>
<dbReference type="EnsemblMetazoa" id="SMAR008762-RA">
    <property type="protein sequence ID" value="SMAR008762-PA"/>
    <property type="gene ID" value="SMAR008762"/>
</dbReference>
<dbReference type="STRING" id="126957.T1J564"/>
<feature type="compositionally biased region" description="Acidic residues" evidence="3">
    <location>
        <begin position="294"/>
        <end position="310"/>
    </location>
</feature>
<dbReference type="GO" id="GO:0005634">
    <property type="term" value="C:nucleus"/>
    <property type="evidence" value="ECO:0007669"/>
    <property type="project" value="TreeGrafter"/>
</dbReference>
<dbReference type="InterPro" id="IPR016024">
    <property type="entry name" value="ARM-type_fold"/>
</dbReference>
<dbReference type="Proteomes" id="UP000014500">
    <property type="component" value="Unassembled WGS sequence"/>
</dbReference>
<evidence type="ECO:0000256" key="3">
    <source>
        <dbReference type="SAM" id="MobiDB-lite"/>
    </source>
</evidence>
<dbReference type="GO" id="GO:0034515">
    <property type="term" value="C:proteasome storage granule"/>
    <property type="evidence" value="ECO:0007669"/>
    <property type="project" value="TreeGrafter"/>
</dbReference>
<dbReference type="InterPro" id="IPR011989">
    <property type="entry name" value="ARM-like"/>
</dbReference>
<dbReference type="EMBL" id="JH431851">
    <property type="status" value="NOT_ANNOTATED_CDS"/>
    <property type="molecule type" value="Genomic_DNA"/>
</dbReference>
<feature type="domain" description="26S proteasome regulatory subunit RPN2 C-terminal" evidence="4">
    <location>
        <begin position="133"/>
        <end position="282"/>
    </location>
</feature>
<dbReference type="SUPFAM" id="SSF48371">
    <property type="entry name" value="ARM repeat"/>
    <property type="match status" value="1"/>
</dbReference>
<organism evidence="5 6">
    <name type="scientific">Strigamia maritima</name>
    <name type="common">European centipede</name>
    <name type="synonym">Geophilus maritimus</name>
    <dbReference type="NCBI Taxonomy" id="126957"/>
    <lineage>
        <taxon>Eukaryota</taxon>
        <taxon>Metazoa</taxon>
        <taxon>Ecdysozoa</taxon>
        <taxon>Arthropoda</taxon>
        <taxon>Myriapoda</taxon>
        <taxon>Chilopoda</taxon>
        <taxon>Pleurostigmophora</taxon>
        <taxon>Geophilomorpha</taxon>
        <taxon>Linotaeniidae</taxon>
        <taxon>Strigamia</taxon>
    </lineage>
</organism>
<evidence type="ECO:0000256" key="1">
    <source>
        <dbReference type="ARBA" id="ARBA00022737"/>
    </source>
</evidence>
<evidence type="ECO:0000256" key="2">
    <source>
        <dbReference type="ARBA" id="ARBA00022942"/>
    </source>
</evidence>
<feature type="region of interest" description="Disordered" evidence="3">
    <location>
        <begin position="160"/>
        <end position="232"/>
    </location>
</feature>
<reference evidence="5" key="2">
    <citation type="submission" date="2015-02" db="UniProtKB">
        <authorList>
            <consortium name="EnsemblMetazoa"/>
        </authorList>
    </citation>
    <scope>IDENTIFICATION</scope>
</reference>
<protein>
    <recommendedName>
        <fullName evidence="4">26S proteasome regulatory subunit RPN2 C-terminal domain-containing protein</fullName>
    </recommendedName>
</protein>
<evidence type="ECO:0000313" key="6">
    <source>
        <dbReference type="Proteomes" id="UP000014500"/>
    </source>
</evidence>
<dbReference type="OMA" id="GRNVTIC"/>
<keyword evidence="6" id="KW-1185">Reference proteome</keyword>
<proteinExistence type="predicted"/>
<accession>T1J564</accession>
<evidence type="ECO:0000313" key="5">
    <source>
        <dbReference type="EnsemblMetazoa" id="SMAR008762-PA"/>
    </source>
</evidence>
<dbReference type="InterPro" id="IPR040623">
    <property type="entry name" value="RPN2_C"/>
</dbReference>
<sequence length="310" mass="34617">MALGIACAGTGLKEAIALLEPVTNDPVNYVRQGALIASALILIQQTEATCPKVKDFRQLYTKVINDKHDDVMAKFGAILAQGIIDAGGRNVTISFQSRTGHTNMTSVVGMLVFTQHWFWFPLAHFLALSFTPTSLITLNSDLKMPKIEFRSNAKPSTYGYPAAYDEKRDDTKEKEKEKGDGKVKEKDSKEKLLVTKEGTSSKKDLSSKDKKKDEETKEKTKEEDKEPEANFEMLSNPARVMKQQLKVMQIAEGCRYIPMKDITIGGIIMTKDLKHEDPEDIVEVLPAGGPKMEDEGDEPEPPEPFEYIED</sequence>
<dbReference type="HOGENOM" id="CLU_052564_0_0_1"/>
<dbReference type="PhylomeDB" id="T1J564"/>
<name>T1J564_STRMM</name>